<sequence length="444" mass="49600">MLDRTTIARVLYAVSTDDATHARLILEGSDHASDALVVRLCDILRRDLPPTELARQLGDACADAGLDKDIVNECYRAAFYLGERWPELADNPLFAYFLANRSGGGVLHKWPHYFPVYHRHLERYRGRPVRVLEIGVYRGGGLTMWQKYFGPDAVIVGADIDDAAVRATKGRFVVELGDQADPAFLRGLHETYGPFDVVIDDGGHTMQQQIVTAETLFPLLKDDGLLIVEDTHTSYWPSFGGGLGEPGAFLTWARDRVDDLHSQHHQSLDRSSVWARELGGVHFYDSVVVFDRERRFRAFDEVAGGASYILADQFSERIAVESSAERERVREELAAVRDQNLRLAAQLGAVEAGGGVDTVMAEQAGLEDDLRRARSEQADLRARLESAARLDAEQSAVLAGFHERLARSEKRLAASEEHRRLVEGSVSWRVTKPLRAVRSRLRRG</sequence>
<proteinExistence type="predicted"/>
<keyword evidence="3" id="KW-1185">Reference proteome</keyword>
<dbReference type="SUPFAM" id="SSF53335">
    <property type="entry name" value="S-adenosyl-L-methionine-dependent methyltransferases"/>
    <property type="match status" value="1"/>
</dbReference>
<evidence type="ECO:0000313" key="3">
    <source>
        <dbReference type="Proteomes" id="UP001239626"/>
    </source>
</evidence>
<dbReference type="InterPro" id="IPR029063">
    <property type="entry name" value="SAM-dependent_MTases_sf"/>
</dbReference>
<evidence type="ECO:0000256" key="1">
    <source>
        <dbReference type="SAM" id="Coils"/>
    </source>
</evidence>
<reference evidence="2 3" key="1">
    <citation type="submission" date="2023-07" db="EMBL/GenBank/DDBJ databases">
        <title>Sorghum-associated microbial communities from plants grown in Nebraska, USA.</title>
        <authorList>
            <person name="Schachtman D."/>
        </authorList>
    </citation>
    <scope>NUCLEOTIDE SEQUENCE [LARGE SCALE GENOMIC DNA]</scope>
    <source>
        <strain evidence="2 3">BE332</strain>
    </source>
</reference>
<dbReference type="EMBL" id="JAUSVB010000002">
    <property type="protein sequence ID" value="MDQ0373232.1"/>
    <property type="molecule type" value="Genomic_DNA"/>
</dbReference>
<gene>
    <name evidence="2" type="ORF">J2X26_001543</name>
</gene>
<protein>
    <recommendedName>
        <fullName evidence="4">Methyltransferase domain-containing protein</fullName>
    </recommendedName>
</protein>
<dbReference type="Proteomes" id="UP001239626">
    <property type="component" value="Unassembled WGS sequence"/>
</dbReference>
<feature type="coiled-coil region" evidence="1">
    <location>
        <begin position="319"/>
        <end position="390"/>
    </location>
</feature>
<accession>A0ABU0EDE5</accession>
<keyword evidence="1" id="KW-0175">Coiled coil</keyword>
<dbReference type="Gene3D" id="3.40.50.150">
    <property type="entry name" value="Vaccinia Virus protein VP39"/>
    <property type="match status" value="1"/>
</dbReference>
<dbReference type="RefSeq" id="WP_307491173.1">
    <property type="nucleotide sequence ID" value="NZ_JAUSVB010000002.1"/>
</dbReference>
<organism evidence="2 3">
    <name type="scientific">Cellulomonas humilata</name>
    <dbReference type="NCBI Taxonomy" id="144055"/>
    <lineage>
        <taxon>Bacteria</taxon>
        <taxon>Bacillati</taxon>
        <taxon>Actinomycetota</taxon>
        <taxon>Actinomycetes</taxon>
        <taxon>Micrococcales</taxon>
        <taxon>Cellulomonadaceae</taxon>
        <taxon>Cellulomonas</taxon>
    </lineage>
</organism>
<evidence type="ECO:0008006" key="4">
    <source>
        <dbReference type="Google" id="ProtNLM"/>
    </source>
</evidence>
<name>A0ABU0EDE5_9CELL</name>
<evidence type="ECO:0000313" key="2">
    <source>
        <dbReference type="EMBL" id="MDQ0373232.1"/>
    </source>
</evidence>
<comment type="caution">
    <text evidence="2">The sequence shown here is derived from an EMBL/GenBank/DDBJ whole genome shotgun (WGS) entry which is preliminary data.</text>
</comment>